<evidence type="ECO:0000256" key="3">
    <source>
        <dbReference type="PROSITE-ProRule" id="PRU00708"/>
    </source>
</evidence>
<dbReference type="PROSITE" id="PS51375">
    <property type="entry name" value="PPR"/>
    <property type="match status" value="2"/>
</dbReference>
<dbReference type="RefSeq" id="XP_030943889.1">
    <property type="nucleotide sequence ID" value="XM_031088029.1"/>
</dbReference>
<dbReference type="Pfam" id="PF01535">
    <property type="entry name" value="PPR"/>
    <property type="match status" value="2"/>
</dbReference>
<dbReference type="InterPro" id="IPR002625">
    <property type="entry name" value="Smr_dom"/>
</dbReference>
<protein>
    <recommendedName>
        <fullName evidence="4">Smr domain-containing protein</fullName>
    </recommendedName>
</protein>
<proteinExistence type="inferred from homology"/>
<dbReference type="PANTHER" id="PTHR47447">
    <property type="entry name" value="OS03G0856100 PROTEIN"/>
    <property type="match status" value="1"/>
</dbReference>
<dbReference type="SUPFAM" id="SSF160443">
    <property type="entry name" value="SMR domain-like"/>
    <property type="match status" value="1"/>
</dbReference>
<dbReference type="OrthoDB" id="1931748at2759"/>
<feature type="repeat" description="PPR" evidence="3">
    <location>
        <begin position="194"/>
        <end position="228"/>
    </location>
</feature>
<dbReference type="EnsemblPlants" id="QL11p052544:mrna">
    <property type="protein sequence ID" value="QL11p052544:mrna"/>
    <property type="gene ID" value="QL11p052544"/>
</dbReference>
<keyword evidence="2" id="KW-0677">Repeat</keyword>
<name>A0A7N2N0Z2_QUELO</name>
<dbReference type="OMA" id="WSESEVK"/>
<evidence type="ECO:0000313" key="5">
    <source>
        <dbReference type="EnsemblPlants" id="QL11p052544:mrna"/>
    </source>
</evidence>
<dbReference type="Gene3D" id="3.30.1370.110">
    <property type="match status" value="1"/>
</dbReference>
<dbReference type="InterPro" id="IPR002885">
    <property type="entry name" value="PPR_rpt"/>
</dbReference>
<dbReference type="EMBL" id="LRBV02000011">
    <property type="status" value="NOT_ANNOTATED_CDS"/>
    <property type="molecule type" value="Genomic_DNA"/>
</dbReference>
<accession>A0A7N2N0Z2</accession>
<dbReference type="InterPro" id="IPR011990">
    <property type="entry name" value="TPR-like_helical_dom_sf"/>
</dbReference>
<keyword evidence="6" id="KW-1185">Reference proteome</keyword>
<dbReference type="AlphaFoldDB" id="A0A7N2N0Z2"/>
<dbReference type="GeneID" id="115968600"/>
<sequence>MIVIGLGGNLKLPLPLPCNRHQPPQKLTSKLLSPKCALTKQAHRFLSTLSTTARDPSASSSATHKLIQKFVATSPKSVSLNTLSHLLSPHTTHPHLSALALPFYTRITEATWFDWNPKLVADLVALLDKQGRYEESEKLISEAVSKIELRERELVLFYCNLVESHSKQGSKRGFDVSFTSLNRVVDDSSSAYVKQRGFEAMVSGLCEMGQVCEAEKMFDEMRLRGVKVSRFEFRCVLYGYGRLGLFEDMERVVNQMESEGFVADTICCNMILSAYGCHCELARMVLWLRKMRASQISFSIRTYNSVLNSCPTIMSMMVQEMETGMDTLPLSIGELSGVLSGDEALVVKELVESNSVLEEVMTWDSLEGKLDLHGMHLGSCYLMMLKWMEELRNGFKDGKYVNPREITLVCGLGKHSNVRGESPVKSLVRKMLVRLKSPMRNDRKNVGCFVAKGKVVRDWLC</sequence>
<dbReference type="SMART" id="SM00463">
    <property type="entry name" value="SMR"/>
    <property type="match status" value="1"/>
</dbReference>
<evidence type="ECO:0000313" key="6">
    <source>
        <dbReference type="Proteomes" id="UP000594261"/>
    </source>
</evidence>
<reference evidence="5 6" key="1">
    <citation type="journal article" date="2016" name="G3 (Bethesda)">
        <title>First Draft Assembly and Annotation of the Genome of a California Endemic Oak Quercus lobata Nee (Fagaceae).</title>
        <authorList>
            <person name="Sork V.L."/>
            <person name="Fitz-Gibbon S.T."/>
            <person name="Puiu D."/>
            <person name="Crepeau M."/>
            <person name="Gugger P.F."/>
            <person name="Sherman R."/>
            <person name="Stevens K."/>
            <person name="Langley C.H."/>
            <person name="Pellegrini M."/>
            <person name="Salzberg S.L."/>
        </authorList>
    </citation>
    <scope>NUCLEOTIDE SEQUENCE [LARGE SCALE GENOMIC DNA]</scope>
    <source>
        <strain evidence="5 6">cv. SW786</strain>
    </source>
</reference>
<dbReference type="PANTHER" id="PTHR47447:SF15">
    <property type="entry name" value="OS02G0120000 PROTEIN"/>
    <property type="match status" value="1"/>
</dbReference>
<reference evidence="5" key="2">
    <citation type="submission" date="2021-01" db="UniProtKB">
        <authorList>
            <consortium name="EnsemblPlants"/>
        </authorList>
    </citation>
    <scope>IDENTIFICATION</scope>
</reference>
<dbReference type="Gene3D" id="1.25.40.10">
    <property type="entry name" value="Tetratricopeptide repeat domain"/>
    <property type="match status" value="1"/>
</dbReference>
<dbReference type="InParanoid" id="A0A7N2N0Z2"/>
<feature type="repeat" description="PPR" evidence="3">
    <location>
        <begin position="229"/>
        <end position="263"/>
    </location>
</feature>
<evidence type="ECO:0000256" key="2">
    <source>
        <dbReference type="ARBA" id="ARBA00022737"/>
    </source>
</evidence>
<organism evidence="5 6">
    <name type="scientific">Quercus lobata</name>
    <name type="common">Valley oak</name>
    <dbReference type="NCBI Taxonomy" id="97700"/>
    <lineage>
        <taxon>Eukaryota</taxon>
        <taxon>Viridiplantae</taxon>
        <taxon>Streptophyta</taxon>
        <taxon>Embryophyta</taxon>
        <taxon>Tracheophyta</taxon>
        <taxon>Spermatophyta</taxon>
        <taxon>Magnoliopsida</taxon>
        <taxon>eudicotyledons</taxon>
        <taxon>Gunneridae</taxon>
        <taxon>Pentapetalae</taxon>
        <taxon>rosids</taxon>
        <taxon>fabids</taxon>
        <taxon>Fagales</taxon>
        <taxon>Fagaceae</taxon>
        <taxon>Quercus</taxon>
    </lineage>
</organism>
<gene>
    <name evidence="5" type="primary">LOC115968600</name>
</gene>
<dbReference type="PROSITE" id="PS50828">
    <property type="entry name" value="SMR"/>
    <property type="match status" value="1"/>
</dbReference>
<dbReference type="FunCoup" id="A0A7N2N0Z2">
    <property type="interactions" value="2379"/>
</dbReference>
<dbReference type="Gramene" id="QL11p052544:mrna">
    <property type="protein sequence ID" value="QL11p052544:mrna"/>
    <property type="gene ID" value="QL11p052544"/>
</dbReference>
<feature type="domain" description="Smr" evidence="4">
    <location>
        <begin position="370"/>
        <end position="460"/>
    </location>
</feature>
<comment type="similarity">
    <text evidence="1">Belongs to the PPR family. P subfamily.</text>
</comment>
<dbReference type="NCBIfam" id="TIGR00756">
    <property type="entry name" value="PPR"/>
    <property type="match status" value="2"/>
</dbReference>
<dbReference type="InterPro" id="IPR036063">
    <property type="entry name" value="Smr_dom_sf"/>
</dbReference>
<dbReference type="Proteomes" id="UP000594261">
    <property type="component" value="Chromosome 11"/>
</dbReference>
<evidence type="ECO:0000259" key="4">
    <source>
        <dbReference type="PROSITE" id="PS50828"/>
    </source>
</evidence>
<dbReference type="KEGG" id="qlo:115968600"/>
<evidence type="ECO:0000256" key="1">
    <source>
        <dbReference type="ARBA" id="ARBA00007626"/>
    </source>
</evidence>